<evidence type="ECO:0000259" key="1">
    <source>
        <dbReference type="PROSITE" id="PS50930"/>
    </source>
</evidence>
<evidence type="ECO:0000313" key="2">
    <source>
        <dbReference type="EMBL" id="KOA86033.1"/>
    </source>
</evidence>
<dbReference type="SMART" id="SM00850">
    <property type="entry name" value="LytTR"/>
    <property type="match status" value="1"/>
</dbReference>
<dbReference type="InterPro" id="IPR046947">
    <property type="entry name" value="LytR-like"/>
</dbReference>
<dbReference type="GO" id="GO:0000156">
    <property type="term" value="F:phosphorelay response regulator activity"/>
    <property type="evidence" value="ECO:0007669"/>
    <property type="project" value="InterPro"/>
</dbReference>
<evidence type="ECO:0000313" key="3">
    <source>
        <dbReference type="Proteomes" id="UP000037540"/>
    </source>
</evidence>
<dbReference type="AlphaFoldDB" id="A0A9Q1ZC31"/>
<proteinExistence type="predicted"/>
<feature type="domain" description="HTH LytTR-type" evidence="1">
    <location>
        <begin position="43"/>
        <end position="147"/>
    </location>
</feature>
<dbReference type="PANTHER" id="PTHR37299">
    <property type="entry name" value="TRANSCRIPTIONAL REGULATOR-RELATED"/>
    <property type="match status" value="1"/>
</dbReference>
<dbReference type="EMBL" id="LGVR01000049">
    <property type="protein sequence ID" value="KOA86033.1"/>
    <property type="molecule type" value="Genomic_DNA"/>
</dbReference>
<comment type="caution">
    <text evidence="2">The sequence shown here is derived from an EMBL/GenBank/DDBJ whole genome shotgun (WGS) entry which is preliminary data.</text>
</comment>
<dbReference type="PROSITE" id="PS50930">
    <property type="entry name" value="HTH_LYTTR"/>
    <property type="match status" value="1"/>
</dbReference>
<dbReference type="Pfam" id="PF04397">
    <property type="entry name" value="LytTR"/>
    <property type="match status" value="1"/>
</dbReference>
<organism evidence="2 3">
    <name type="scientific">Clostridium botulinum</name>
    <dbReference type="NCBI Taxonomy" id="1491"/>
    <lineage>
        <taxon>Bacteria</taxon>
        <taxon>Bacillati</taxon>
        <taxon>Bacillota</taxon>
        <taxon>Clostridia</taxon>
        <taxon>Eubacteriales</taxon>
        <taxon>Clostridiaceae</taxon>
        <taxon>Clostridium</taxon>
    </lineage>
</organism>
<dbReference type="GO" id="GO:0003677">
    <property type="term" value="F:DNA binding"/>
    <property type="evidence" value="ECO:0007669"/>
    <property type="project" value="InterPro"/>
</dbReference>
<reference evidence="2 3" key="1">
    <citation type="submission" date="2015-07" db="EMBL/GenBank/DDBJ databases">
        <title>Draft genome sequences of 17 French Clostridium botulinum group III.</title>
        <authorList>
            <person name="Woudstra C."/>
            <person name="Le Marechal C."/>
            <person name="Souillard R."/>
            <person name="Bayon-Auboyer M.-H."/>
            <person name="Dessouter D."/>
            <person name="Fach P."/>
        </authorList>
    </citation>
    <scope>NUCLEOTIDE SEQUENCE [LARGE SCALE GENOMIC DNA]</scope>
    <source>
        <strain evidence="2 3">12LNRI-CD</strain>
    </source>
</reference>
<name>A0A9Q1ZC31_CLOBO</name>
<dbReference type="RefSeq" id="WP_013726378.1">
    <property type="nucleotide sequence ID" value="NZ_LGVP01000065.1"/>
</dbReference>
<dbReference type="PANTHER" id="PTHR37299:SF4">
    <property type="entry name" value="TRANSCRIPTIONAL REGULATOR"/>
    <property type="match status" value="1"/>
</dbReference>
<protein>
    <submittedName>
        <fullName evidence="2">Response regulator, LytTR family protein</fullName>
    </submittedName>
</protein>
<dbReference type="Proteomes" id="UP000037540">
    <property type="component" value="Unassembled WGS sequence"/>
</dbReference>
<sequence length="150" mass="17691">MKINIEIEPLCNEIEVKIITPEMNEEVQSILKNLKERKYKQHIVGIKNERIYLLNQNDIYYFYSENKKVFASLKAEDYEVKEKLYELEEELQGTSFIRVSKSVIANMNKVLNLEMFFNGSMCINLINGKKEYASRKFVSRIKKYLECGVG</sequence>
<accession>A0A9Q1ZC31</accession>
<dbReference type="Gene3D" id="2.40.50.1020">
    <property type="entry name" value="LytTr DNA-binding domain"/>
    <property type="match status" value="1"/>
</dbReference>
<dbReference type="InterPro" id="IPR007492">
    <property type="entry name" value="LytTR_DNA-bd_dom"/>
</dbReference>
<gene>
    <name evidence="2" type="ORF">ADU74_09160</name>
</gene>
<dbReference type="OrthoDB" id="3186525at2"/>